<evidence type="ECO:0000259" key="2">
    <source>
        <dbReference type="PROSITE" id="PS50004"/>
    </source>
</evidence>
<evidence type="ECO:0000313" key="5">
    <source>
        <dbReference type="Proteomes" id="UP000077755"/>
    </source>
</evidence>
<keyword evidence="5" id="KW-1185">Reference proteome</keyword>
<reference evidence="4" key="2">
    <citation type="submission" date="2022-03" db="EMBL/GenBank/DDBJ databases">
        <title>Draft title - Genomic analysis of global carrot germplasm unveils the trajectory of domestication and the origin of high carotenoid orange carrot.</title>
        <authorList>
            <person name="Iorizzo M."/>
            <person name="Ellison S."/>
            <person name="Senalik D."/>
            <person name="Macko-Podgorni A."/>
            <person name="Grzebelus D."/>
            <person name="Bostan H."/>
            <person name="Rolling W."/>
            <person name="Curaba J."/>
            <person name="Simon P."/>
        </authorList>
    </citation>
    <scope>NUCLEOTIDE SEQUENCE</scope>
    <source>
        <tissue evidence="4">Leaf</tissue>
    </source>
</reference>
<name>A0A161WWE8_DAUCS</name>
<dbReference type="EMBL" id="LNRQ01000003">
    <property type="protein sequence ID" value="KZN03035.1"/>
    <property type="molecule type" value="Genomic_DNA"/>
</dbReference>
<dbReference type="STRING" id="79200.A0A161WWE8"/>
<organism evidence="3">
    <name type="scientific">Daucus carota subsp. sativus</name>
    <name type="common">Carrot</name>
    <dbReference type="NCBI Taxonomy" id="79200"/>
    <lineage>
        <taxon>Eukaryota</taxon>
        <taxon>Viridiplantae</taxon>
        <taxon>Streptophyta</taxon>
        <taxon>Embryophyta</taxon>
        <taxon>Tracheophyta</taxon>
        <taxon>Spermatophyta</taxon>
        <taxon>Magnoliopsida</taxon>
        <taxon>eudicotyledons</taxon>
        <taxon>Gunneridae</taxon>
        <taxon>Pentapetalae</taxon>
        <taxon>asterids</taxon>
        <taxon>campanulids</taxon>
        <taxon>Apiales</taxon>
        <taxon>Apiaceae</taxon>
        <taxon>Apioideae</taxon>
        <taxon>Scandiceae</taxon>
        <taxon>Daucinae</taxon>
        <taxon>Daucus</taxon>
        <taxon>Daucus sect. Daucus</taxon>
    </lineage>
</organism>
<feature type="domain" description="C2" evidence="2">
    <location>
        <begin position="1"/>
        <end position="115"/>
    </location>
</feature>
<evidence type="ECO:0000313" key="4">
    <source>
        <dbReference type="EMBL" id="WOG94026.1"/>
    </source>
</evidence>
<dbReference type="Proteomes" id="UP000077755">
    <property type="component" value="Chromosome 3"/>
</dbReference>
<proteinExistence type="predicted"/>
<dbReference type="PANTHER" id="PTHR32246:SF68">
    <property type="entry name" value="OS01G0853800 PROTEIN"/>
    <property type="match status" value="1"/>
</dbReference>
<protein>
    <recommendedName>
        <fullName evidence="2">C2 domain-containing protein</fullName>
    </recommendedName>
</protein>
<gene>
    <name evidence="3" type="ORF">DCAR_011791</name>
    <name evidence="4" type="ORF">DCAR_0313316</name>
</gene>
<dbReference type="SMART" id="SM00239">
    <property type="entry name" value="C2"/>
    <property type="match status" value="1"/>
</dbReference>
<dbReference type="GO" id="GO:0006952">
    <property type="term" value="P:defense response"/>
    <property type="evidence" value="ECO:0007669"/>
    <property type="project" value="InterPro"/>
</dbReference>
<dbReference type="AlphaFoldDB" id="A0A161WWE8"/>
<sequence length="289" mass="32145">MSTSRPSQRPLDLDITIVSAKHLKNVNWRNGPLKPYVIFWTDPDRRLATKSDDSGSTRPVWNEQFILPLTLSPLDSTLTLEIFHSKPLESAKPLVGILRFPIRNLVDSADSDESGKLRTFELRRPSGRPQGKIRLKLSIKERVLPDYQTAPQGGYYYSSAPPLSGPRGYPPVHSPPPPPPAPYGYVPDPYSGYYPSYYTQQQALPPPPPSPRPYYDTRFTGAPSAPVDYAPPRPSRMGVGSGVAMGAVAGALGGLALEEGLKYEEEKIAERVETDVNARDEYRDYRSEY</sequence>
<evidence type="ECO:0000313" key="3">
    <source>
        <dbReference type="EMBL" id="KZN03035.1"/>
    </source>
</evidence>
<dbReference type="SUPFAM" id="SSF49562">
    <property type="entry name" value="C2 domain (Calcium/lipid-binding domain, CaLB)"/>
    <property type="match status" value="1"/>
</dbReference>
<accession>A0A161WWE8</accession>
<dbReference type="Pfam" id="PF00168">
    <property type="entry name" value="C2"/>
    <property type="match status" value="1"/>
</dbReference>
<dbReference type="CDD" id="cd04051">
    <property type="entry name" value="C2_SRC2_like"/>
    <property type="match status" value="1"/>
</dbReference>
<dbReference type="PROSITE" id="PS50004">
    <property type="entry name" value="C2"/>
    <property type="match status" value="1"/>
</dbReference>
<dbReference type="PANTHER" id="PTHR32246">
    <property type="entry name" value="INGRESSION PROTEIN FIC1"/>
    <property type="match status" value="1"/>
</dbReference>
<reference evidence="3" key="1">
    <citation type="journal article" date="2016" name="Nat. Genet.">
        <title>A high-quality carrot genome assembly provides new insights into carotenoid accumulation and asterid genome evolution.</title>
        <authorList>
            <person name="Iorizzo M."/>
            <person name="Ellison S."/>
            <person name="Senalik D."/>
            <person name="Zeng P."/>
            <person name="Satapoomin P."/>
            <person name="Huang J."/>
            <person name="Bowman M."/>
            <person name="Iovene M."/>
            <person name="Sanseverino W."/>
            <person name="Cavagnaro P."/>
            <person name="Yildiz M."/>
            <person name="Macko-Podgorni A."/>
            <person name="Moranska E."/>
            <person name="Grzebelus E."/>
            <person name="Grzebelus D."/>
            <person name="Ashrafi H."/>
            <person name="Zheng Z."/>
            <person name="Cheng S."/>
            <person name="Spooner D."/>
            <person name="Van Deynze A."/>
            <person name="Simon P."/>
        </authorList>
    </citation>
    <scope>NUCLEOTIDE SEQUENCE [LARGE SCALE GENOMIC DNA]</scope>
    <source>
        <tissue evidence="3">Leaf</tissue>
    </source>
</reference>
<dbReference type="InterPro" id="IPR000008">
    <property type="entry name" value="C2_dom"/>
</dbReference>
<dbReference type="KEGG" id="dcr:108215048"/>
<dbReference type="InterPro" id="IPR035892">
    <property type="entry name" value="C2_domain_sf"/>
</dbReference>
<feature type="region of interest" description="Disordered" evidence="1">
    <location>
        <begin position="200"/>
        <end position="233"/>
    </location>
</feature>
<dbReference type="Gramene" id="KZN03035">
    <property type="protein sequence ID" value="KZN03035"/>
    <property type="gene ID" value="DCAR_011791"/>
</dbReference>
<evidence type="ECO:0000256" key="1">
    <source>
        <dbReference type="SAM" id="MobiDB-lite"/>
    </source>
</evidence>
<dbReference type="OrthoDB" id="67700at2759"/>
<dbReference type="Gene3D" id="2.60.40.150">
    <property type="entry name" value="C2 domain"/>
    <property type="match status" value="1"/>
</dbReference>
<dbReference type="InterPro" id="IPR044750">
    <property type="entry name" value="C2_SRC2/BAP"/>
</dbReference>
<dbReference type="EMBL" id="CP093345">
    <property type="protein sequence ID" value="WOG94026.1"/>
    <property type="molecule type" value="Genomic_DNA"/>
</dbReference>
<dbReference type="OMA" id="PKGSKMG"/>